<dbReference type="AlphaFoldDB" id="A0A8X8ZJ95"/>
<proteinExistence type="predicted"/>
<keyword evidence="3" id="KW-1185">Reference proteome</keyword>
<dbReference type="Proteomes" id="UP000298416">
    <property type="component" value="Unassembled WGS sequence"/>
</dbReference>
<feature type="region of interest" description="Disordered" evidence="1">
    <location>
        <begin position="127"/>
        <end position="150"/>
    </location>
</feature>
<dbReference type="EMBL" id="PNBA02000012">
    <property type="protein sequence ID" value="KAG6405989.1"/>
    <property type="molecule type" value="Genomic_DNA"/>
</dbReference>
<name>A0A8X8ZJ95_SALSN</name>
<gene>
    <name evidence="2" type="ORF">SASPL_133585</name>
</gene>
<evidence type="ECO:0000313" key="2">
    <source>
        <dbReference type="EMBL" id="KAG6405989.1"/>
    </source>
</evidence>
<reference evidence="2" key="2">
    <citation type="submission" date="2020-08" db="EMBL/GenBank/DDBJ databases">
        <title>Plant Genome Project.</title>
        <authorList>
            <person name="Zhang R.-G."/>
        </authorList>
    </citation>
    <scope>NUCLEOTIDE SEQUENCE</scope>
    <source>
        <strain evidence="2">Huo1</strain>
        <tissue evidence="2">Leaf</tissue>
    </source>
</reference>
<evidence type="ECO:0000313" key="3">
    <source>
        <dbReference type="Proteomes" id="UP000298416"/>
    </source>
</evidence>
<evidence type="ECO:0000256" key="1">
    <source>
        <dbReference type="SAM" id="MobiDB-lite"/>
    </source>
</evidence>
<sequence>MTSSGCRKLSSKQRLFRQKGDSLGATPRRQRREHRLCMPDGGGAAWLSEQRGSHGGGDGWSAGVDEQPCCRVCKAISRGKAKASQRAKLGCYAALFKLSIILYLDIHHDQPCQGSHLIPASTTHLRMDGSARPKQKLPRQPNEGLPTHEWSKNLRYHNPSSVWLFSRMAYMALSVAEFNMWTYLSLS</sequence>
<accession>A0A8X8ZJ95</accession>
<reference evidence="2" key="1">
    <citation type="submission" date="2018-01" db="EMBL/GenBank/DDBJ databases">
        <authorList>
            <person name="Mao J.F."/>
        </authorList>
    </citation>
    <scope>NUCLEOTIDE SEQUENCE</scope>
    <source>
        <strain evidence="2">Huo1</strain>
        <tissue evidence="2">Leaf</tissue>
    </source>
</reference>
<feature type="region of interest" description="Disordered" evidence="1">
    <location>
        <begin position="1"/>
        <end position="38"/>
    </location>
</feature>
<comment type="caution">
    <text evidence="2">The sequence shown here is derived from an EMBL/GenBank/DDBJ whole genome shotgun (WGS) entry which is preliminary data.</text>
</comment>
<organism evidence="2">
    <name type="scientific">Salvia splendens</name>
    <name type="common">Scarlet sage</name>
    <dbReference type="NCBI Taxonomy" id="180675"/>
    <lineage>
        <taxon>Eukaryota</taxon>
        <taxon>Viridiplantae</taxon>
        <taxon>Streptophyta</taxon>
        <taxon>Embryophyta</taxon>
        <taxon>Tracheophyta</taxon>
        <taxon>Spermatophyta</taxon>
        <taxon>Magnoliopsida</taxon>
        <taxon>eudicotyledons</taxon>
        <taxon>Gunneridae</taxon>
        <taxon>Pentapetalae</taxon>
        <taxon>asterids</taxon>
        <taxon>lamiids</taxon>
        <taxon>Lamiales</taxon>
        <taxon>Lamiaceae</taxon>
        <taxon>Nepetoideae</taxon>
        <taxon>Mentheae</taxon>
        <taxon>Salviinae</taxon>
        <taxon>Salvia</taxon>
        <taxon>Salvia subgen. Calosphace</taxon>
        <taxon>core Calosphace</taxon>
    </lineage>
</organism>
<protein>
    <submittedName>
        <fullName evidence="2">Uncharacterized protein</fullName>
    </submittedName>
</protein>